<sequence>MENPEYNVAAVVCEANNNHKPLVVQDDEFHDYIPVVIPESLGAPLSAHSRRSSSCTLSSLTPPPPRPPKPRQLTPPPISSSTSSESSLGSLRLPPRSVIPSPQESPHPKAEPSGPPQKISTGIRNKIELLLKSLNRVQSEMVQRKPPAVTHAVNRSTSAAASGVRYNWDEQPETSTSKLERPHRLSLIDQRISRRMIAIPHVSPASISAARDDGDRNHIKRTNKNQIVQCKNETDATLKNPVQRNMRKSSTSTQASNHTDVSDTNADQQQIFTPQSTPIPVIKLNDHHSDDHECLVIPPPPSSLPTPTPSIAPSTSFHDPRNDDRECKPRNDFKPNQIIVDEHDKKKETVSAEHGTLACVERTHEDDYETISDLETTPDALPTTICENIAKTNTSEPIYWAPVTLTIREDGHPAISFYGNPFEYLHRRLKSGLKQISAPPVSDNRPQPIASPTCKIRWSLVTFAIIVLLCIGGTIALAFYIAAKSCK</sequence>
<keyword evidence="2" id="KW-0472">Membrane</keyword>
<dbReference type="AlphaFoldDB" id="A0A0M3K5R7"/>
<reference evidence="5" key="1">
    <citation type="submission" date="2017-02" db="UniProtKB">
        <authorList>
            <consortium name="WormBaseParasite"/>
        </authorList>
    </citation>
    <scope>IDENTIFICATION</scope>
</reference>
<feature type="compositionally biased region" description="Basic and acidic residues" evidence="1">
    <location>
        <begin position="318"/>
        <end position="332"/>
    </location>
</feature>
<protein>
    <submittedName>
        <fullName evidence="3 5">Uncharacterized protein</fullName>
    </submittedName>
</protein>
<dbReference type="WBParaSite" id="ASIM_0001630801-mRNA-1">
    <property type="protein sequence ID" value="ASIM_0001630801-mRNA-1"/>
    <property type="gene ID" value="ASIM_0001630801"/>
</dbReference>
<evidence type="ECO:0000313" key="3">
    <source>
        <dbReference type="EMBL" id="VDK55866.1"/>
    </source>
</evidence>
<reference evidence="3 4" key="2">
    <citation type="submission" date="2018-11" db="EMBL/GenBank/DDBJ databases">
        <authorList>
            <consortium name="Pathogen Informatics"/>
        </authorList>
    </citation>
    <scope>NUCLEOTIDE SEQUENCE [LARGE SCALE GENOMIC DNA]</scope>
</reference>
<gene>
    <name evidence="3" type="ORF">ASIM_LOCUS15715</name>
</gene>
<accession>A0A0M3K5R7</accession>
<feature type="transmembrane region" description="Helical" evidence="2">
    <location>
        <begin position="458"/>
        <end position="483"/>
    </location>
</feature>
<evidence type="ECO:0000256" key="2">
    <source>
        <dbReference type="SAM" id="Phobius"/>
    </source>
</evidence>
<dbReference type="EMBL" id="UYRR01032507">
    <property type="protein sequence ID" value="VDK55866.1"/>
    <property type="molecule type" value="Genomic_DNA"/>
</dbReference>
<evidence type="ECO:0000313" key="5">
    <source>
        <dbReference type="WBParaSite" id="ASIM_0001630801-mRNA-1"/>
    </source>
</evidence>
<keyword evidence="2" id="KW-1133">Transmembrane helix</keyword>
<feature type="compositionally biased region" description="Pro residues" evidence="1">
    <location>
        <begin position="297"/>
        <end position="310"/>
    </location>
</feature>
<name>A0A0M3K5R7_ANISI</name>
<evidence type="ECO:0000313" key="4">
    <source>
        <dbReference type="Proteomes" id="UP000267096"/>
    </source>
</evidence>
<dbReference type="OrthoDB" id="10683992at2759"/>
<feature type="compositionally biased region" description="Low complexity" evidence="1">
    <location>
        <begin position="45"/>
        <end position="60"/>
    </location>
</feature>
<keyword evidence="4" id="KW-1185">Reference proteome</keyword>
<dbReference type="Proteomes" id="UP000267096">
    <property type="component" value="Unassembled WGS sequence"/>
</dbReference>
<organism evidence="5">
    <name type="scientific">Anisakis simplex</name>
    <name type="common">Herring worm</name>
    <dbReference type="NCBI Taxonomy" id="6269"/>
    <lineage>
        <taxon>Eukaryota</taxon>
        <taxon>Metazoa</taxon>
        <taxon>Ecdysozoa</taxon>
        <taxon>Nematoda</taxon>
        <taxon>Chromadorea</taxon>
        <taxon>Rhabditida</taxon>
        <taxon>Spirurina</taxon>
        <taxon>Ascaridomorpha</taxon>
        <taxon>Ascaridoidea</taxon>
        <taxon>Anisakidae</taxon>
        <taxon>Anisakis</taxon>
        <taxon>Anisakis simplex complex</taxon>
    </lineage>
</organism>
<proteinExistence type="predicted"/>
<feature type="region of interest" description="Disordered" evidence="1">
    <location>
        <begin position="45"/>
        <end position="121"/>
    </location>
</feature>
<keyword evidence="2" id="KW-0812">Transmembrane</keyword>
<evidence type="ECO:0000256" key="1">
    <source>
        <dbReference type="SAM" id="MobiDB-lite"/>
    </source>
</evidence>
<feature type="region of interest" description="Disordered" evidence="1">
    <location>
        <begin position="232"/>
        <end position="265"/>
    </location>
</feature>
<feature type="region of interest" description="Disordered" evidence="1">
    <location>
        <begin position="297"/>
        <end position="332"/>
    </location>
</feature>
<feature type="compositionally biased region" description="Low complexity" evidence="1">
    <location>
        <begin position="79"/>
        <end position="96"/>
    </location>
</feature>